<evidence type="ECO:0000259" key="3">
    <source>
        <dbReference type="Pfam" id="PF04151"/>
    </source>
</evidence>
<name>A0ABT3G7P0_9BACT</name>
<gene>
    <name evidence="4" type="ORF">OJ996_18560</name>
</gene>
<evidence type="ECO:0000313" key="5">
    <source>
        <dbReference type="Proteomes" id="UP001165653"/>
    </source>
</evidence>
<protein>
    <submittedName>
        <fullName evidence="4">PPC domain-containing protein</fullName>
    </submittedName>
</protein>
<feature type="compositionally biased region" description="Basic and acidic residues" evidence="1">
    <location>
        <begin position="789"/>
        <end position="800"/>
    </location>
</feature>
<dbReference type="EMBL" id="JAPDDR010000010">
    <property type="protein sequence ID" value="MCW1915594.1"/>
    <property type="molecule type" value="Genomic_DNA"/>
</dbReference>
<proteinExistence type="predicted"/>
<organism evidence="4 5">
    <name type="scientific">Luteolibacter rhizosphaerae</name>
    <dbReference type="NCBI Taxonomy" id="2989719"/>
    <lineage>
        <taxon>Bacteria</taxon>
        <taxon>Pseudomonadati</taxon>
        <taxon>Verrucomicrobiota</taxon>
        <taxon>Verrucomicrobiia</taxon>
        <taxon>Verrucomicrobiales</taxon>
        <taxon>Verrucomicrobiaceae</taxon>
        <taxon>Luteolibacter</taxon>
    </lineage>
</organism>
<dbReference type="Proteomes" id="UP001165653">
    <property type="component" value="Unassembled WGS sequence"/>
</dbReference>
<accession>A0ABT3G7P0</accession>
<feature type="signal peptide" evidence="2">
    <location>
        <begin position="1"/>
        <end position="18"/>
    </location>
</feature>
<comment type="caution">
    <text evidence="4">The sequence shown here is derived from an EMBL/GenBank/DDBJ whole genome shotgun (WGS) entry which is preliminary data.</text>
</comment>
<evidence type="ECO:0000256" key="2">
    <source>
        <dbReference type="SAM" id="SignalP"/>
    </source>
</evidence>
<dbReference type="Pfam" id="PF04151">
    <property type="entry name" value="PPC"/>
    <property type="match status" value="1"/>
</dbReference>
<dbReference type="InterPro" id="IPR007280">
    <property type="entry name" value="Peptidase_C_arc/bac"/>
</dbReference>
<dbReference type="InterPro" id="IPR013783">
    <property type="entry name" value="Ig-like_fold"/>
</dbReference>
<feature type="domain" description="Peptidase C-terminal archaeal/bacterial" evidence="3">
    <location>
        <begin position="331"/>
        <end position="398"/>
    </location>
</feature>
<evidence type="ECO:0000256" key="1">
    <source>
        <dbReference type="SAM" id="MobiDB-lite"/>
    </source>
</evidence>
<reference evidence="4" key="1">
    <citation type="submission" date="2022-10" db="EMBL/GenBank/DDBJ databases">
        <title>Luteolibacter sp. GHJ8, whole genome shotgun sequencing project.</title>
        <authorList>
            <person name="Zhao G."/>
            <person name="Shen L."/>
        </authorList>
    </citation>
    <scope>NUCLEOTIDE SEQUENCE</scope>
    <source>
        <strain evidence="4">GHJ8</strain>
    </source>
</reference>
<feature type="compositionally biased region" description="Low complexity" evidence="1">
    <location>
        <begin position="775"/>
        <end position="786"/>
    </location>
</feature>
<keyword evidence="2" id="KW-0732">Signal</keyword>
<dbReference type="RefSeq" id="WP_264515146.1">
    <property type="nucleotide sequence ID" value="NZ_JAPDDR010000010.1"/>
</dbReference>
<dbReference type="Gene3D" id="2.60.40.10">
    <property type="entry name" value="Immunoglobulins"/>
    <property type="match status" value="1"/>
</dbReference>
<dbReference type="Gene3D" id="2.60.120.380">
    <property type="match status" value="2"/>
</dbReference>
<keyword evidence="5" id="KW-1185">Reference proteome</keyword>
<feature type="chain" id="PRO_5045996424" evidence="2">
    <location>
        <begin position="19"/>
        <end position="800"/>
    </location>
</feature>
<sequence>MKCSSGIAWLSLAAPALAGFTPTLNLIEPRGGQRGTEIEMHFYGERLDGLQEVLAYQPGIEFRSFAVENHQHASAKIFIKPDAPLGEHGLRVRTGGGVSFLRSFFVGQFPTVNEVDPNDTPEEAQRIELNTTVQGIAKQEDADYYVCSLKKGQRFTAEVEAMRLGRKMFDAYVAIVDPKGFEIASCDDAALLRTDPFVSVIIPEDGDYKVLVREAAYEGDDSCQYRVSIGTFPRPKAVFPAGAKPGETVEFKFVGDPAGDYTETVTIPADAGDKFALFPSRDGVHAPSPHWIKVSPIASANEAEPNQGVKSGTKLPDLPSAGHGIIGEERDVDFFSFKAVKGENLTIKVLARELRSPLDPVLSIRDAKGKNLANNDDQGGPDSVLQWTAPEEGEYFAVIKDQLQRGGPDFTYRLEILRRDAAIAASLPVVERDNSQKWKVIPVPRGNRYAAMVNVARENIGCDMSFEAESLPAGVTMKAPLVHRSVNAMPVVFEAAADAPVAGSLHRFKVKAAGDAPQISGGLVDTVHHVEINNQGPYHSASSDRVPVAVTDEAPYKLELEAPAVPIVKNGSMHLKVKAQRKEGYTEAITLRFMWNPPGIGSPATITMNGDQSEALYEINANGDAPPAEWQVCVLGEANTPQGPVLVSTSLVPLRVADPYLAMTMDMAATEQGKPTTMICKVEYPGKFEGNATAELLGLPHGAKTAPVNFPNGQAEVHFPLEIAGDSTVGKHTALFCRVTVPENGATILHQVGQGGTLRIDKPAENAPPPPPQPVAQAETAPAAPVEKPLSRLEQLRQKK</sequence>
<feature type="region of interest" description="Disordered" evidence="1">
    <location>
        <begin position="758"/>
        <end position="800"/>
    </location>
</feature>
<evidence type="ECO:0000313" key="4">
    <source>
        <dbReference type="EMBL" id="MCW1915594.1"/>
    </source>
</evidence>